<protein>
    <submittedName>
        <fullName evidence="2">Os01g0227900 protein</fullName>
    </submittedName>
</protein>
<dbReference type="InParanoid" id="A0A0P0V0R8"/>
<dbReference type="EMBL" id="AP014957">
    <property type="protein sequence ID" value="BAS71139.1"/>
    <property type="molecule type" value="Genomic_DNA"/>
</dbReference>
<keyword evidence="3" id="KW-1185">Reference proteome</keyword>
<reference evidence="2 3" key="2">
    <citation type="journal article" date="2013" name="Plant Cell Physiol.">
        <title>Rice Annotation Project Database (RAP-DB): an integrative and interactive database for rice genomics.</title>
        <authorList>
            <person name="Sakai H."/>
            <person name="Lee S.S."/>
            <person name="Tanaka T."/>
            <person name="Numa H."/>
            <person name="Kim J."/>
            <person name="Kawahara Y."/>
            <person name="Wakimoto H."/>
            <person name="Yang C.C."/>
            <person name="Iwamoto M."/>
            <person name="Abe T."/>
            <person name="Yamada Y."/>
            <person name="Muto A."/>
            <person name="Inokuchi H."/>
            <person name="Ikemura T."/>
            <person name="Matsumoto T."/>
            <person name="Sasaki T."/>
            <person name="Itoh T."/>
        </authorList>
    </citation>
    <scope>NUCLEOTIDE SEQUENCE [LARGE SCALE GENOMIC DNA]</scope>
    <source>
        <strain evidence="3">cv. Nipponbare</strain>
    </source>
</reference>
<dbReference type="Proteomes" id="UP000059680">
    <property type="component" value="Chromosome 1"/>
</dbReference>
<proteinExistence type="predicted"/>
<feature type="compositionally biased region" description="Basic residues" evidence="1">
    <location>
        <begin position="189"/>
        <end position="198"/>
    </location>
</feature>
<feature type="region of interest" description="Disordered" evidence="1">
    <location>
        <begin position="148"/>
        <end position="207"/>
    </location>
</feature>
<gene>
    <name evidence="2" type="ordered locus">Os01g0227900</name>
    <name evidence="2" type="ORF">OSNPB_010227900</name>
</gene>
<organism evidence="2 3">
    <name type="scientific">Oryza sativa subsp. japonica</name>
    <name type="common">Rice</name>
    <dbReference type="NCBI Taxonomy" id="39947"/>
    <lineage>
        <taxon>Eukaryota</taxon>
        <taxon>Viridiplantae</taxon>
        <taxon>Streptophyta</taxon>
        <taxon>Embryophyta</taxon>
        <taxon>Tracheophyta</taxon>
        <taxon>Spermatophyta</taxon>
        <taxon>Magnoliopsida</taxon>
        <taxon>Liliopsida</taxon>
        <taxon>Poales</taxon>
        <taxon>Poaceae</taxon>
        <taxon>BOP clade</taxon>
        <taxon>Oryzoideae</taxon>
        <taxon>Oryzeae</taxon>
        <taxon>Oryzinae</taxon>
        <taxon>Oryza</taxon>
        <taxon>Oryza sativa</taxon>
    </lineage>
</organism>
<dbReference type="AlphaFoldDB" id="A0A0P0V0R8"/>
<dbReference type="SMR" id="A0A0P0V0R8"/>
<evidence type="ECO:0000313" key="2">
    <source>
        <dbReference type="EMBL" id="BAS71139.1"/>
    </source>
</evidence>
<sequence length="256" mass="30267">MDSSDHQRKGSNERRRRRRRRRLLRLIRGGWPSKSFGLHIYRRKFAARSSFLIRNDYGVWSQAHRRLIRMTRLGYWIVYDLDAKELRTWYEERLLRDRGMARWPEYGAGDREEVRSLIARVREEYWRRMPEHRRQKFVARLEEERRLKEESDQRQQLAAAADERRGAQMAAVDDGKLRASSRSSTQPPPRRRRRRRRWAPPPPPPPPRLLVAGHCAAACLPCALAGSRLGTSRPACQRRIAAWCPGPARVSLPPRH</sequence>
<reference evidence="2 3" key="3">
    <citation type="journal article" date="2013" name="Rice">
        <title>Improvement of the Oryza sativa Nipponbare reference genome using next generation sequence and optical map data.</title>
        <authorList>
            <person name="Kawahara Y."/>
            <person name="de la Bastide M."/>
            <person name="Hamilton J.P."/>
            <person name="Kanamori H."/>
            <person name="McCombie W.R."/>
            <person name="Ouyang S."/>
            <person name="Schwartz D.C."/>
            <person name="Tanaka T."/>
            <person name="Wu J."/>
            <person name="Zhou S."/>
            <person name="Childs K.L."/>
            <person name="Davidson R.M."/>
            <person name="Lin H."/>
            <person name="Quesada-Ocampo L."/>
            <person name="Vaillancourt B."/>
            <person name="Sakai H."/>
            <person name="Lee S.S."/>
            <person name="Kim J."/>
            <person name="Numa H."/>
            <person name="Itoh T."/>
            <person name="Buell C.R."/>
            <person name="Matsumoto T."/>
        </authorList>
    </citation>
    <scope>NUCLEOTIDE SEQUENCE [LARGE SCALE GENOMIC DNA]</scope>
    <source>
        <strain evidence="3">cv. Nipponbare</strain>
    </source>
</reference>
<evidence type="ECO:0000313" key="3">
    <source>
        <dbReference type="Proteomes" id="UP000059680"/>
    </source>
</evidence>
<reference evidence="3" key="1">
    <citation type="journal article" date="2005" name="Nature">
        <title>The map-based sequence of the rice genome.</title>
        <authorList>
            <consortium name="International rice genome sequencing project (IRGSP)"/>
            <person name="Matsumoto T."/>
            <person name="Wu J."/>
            <person name="Kanamori H."/>
            <person name="Katayose Y."/>
            <person name="Fujisawa M."/>
            <person name="Namiki N."/>
            <person name="Mizuno H."/>
            <person name="Yamamoto K."/>
            <person name="Antonio B.A."/>
            <person name="Baba T."/>
            <person name="Sakata K."/>
            <person name="Nagamura Y."/>
            <person name="Aoki H."/>
            <person name="Arikawa K."/>
            <person name="Arita K."/>
            <person name="Bito T."/>
            <person name="Chiden Y."/>
            <person name="Fujitsuka N."/>
            <person name="Fukunaka R."/>
            <person name="Hamada M."/>
            <person name="Harada C."/>
            <person name="Hayashi A."/>
            <person name="Hijishita S."/>
            <person name="Honda M."/>
            <person name="Hosokawa S."/>
            <person name="Ichikawa Y."/>
            <person name="Idonuma A."/>
            <person name="Iijima M."/>
            <person name="Ikeda M."/>
            <person name="Ikeno M."/>
            <person name="Ito K."/>
            <person name="Ito S."/>
            <person name="Ito T."/>
            <person name="Ito Y."/>
            <person name="Ito Y."/>
            <person name="Iwabuchi A."/>
            <person name="Kamiya K."/>
            <person name="Karasawa W."/>
            <person name="Kurita K."/>
            <person name="Katagiri S."/>
            <person name="Kikuta A."/>
            <person name="Kobayashi H."/>
            <person name="Kobayashi N."/>
            <person name="Machita K."/>
            <person name="Maehara T."/>
            <person name="Masukawa M."/>
            <person name="Mizubayashi T."/>
            <person name="Mukai Y."/>
            <person name="Nagasaki H."/>
            <person name="Nagata Y."/>
            <person name="Naito S."/>
            <person name="Nakashima M."/>
            <person name="Nakama Y."/>
            <person name="Nakamichi Y."/>
            <person name="Nakamura M."/>
            <person name="Meguro A."/>
            <person name="Negishi M."/>
            <person name="Ohta I."/>
            <person name="Ohta T."/>
            <person name="Okamoto M."/>
            <person name="Ono N."/>
            <person name="Saji S."/>
            <person name="Sakaguchi M."/>
            <person name="Sakai K."/>
            <person name="Shibata M."/>
            <person name="Shimokawa T."/>
            <person name="Song J."/>
            <person name="Takazaki Y."/>
            <person name="Terasawa K."/>
            <person name="Tsugane M."/>
            <person name="Tsuji K."/>
            <person name="Ueda S."/>
            <person name="Waki K."/>
            <person name="Yamagata H."/>
            <person name="Yamamoto M."/>
            <person name="Yamamoto S."/>
            <person name="Yamane H."/>
            <person name="Yoshiki S."/>
            <person name="Yoshihara R."/>
            <person name="Yukawa K."/>
            <person name="Zhong H."/>
            <person name="Yano M."/>
            <person name="Yuan Q."/>
            <person name="Ouyang S."/>
            <person name="Liu J."/>
            <person name="Jones K.M."/>
            <person name="Gansberger K."/>
            <person name="Moffat K."/>
            <person name="Hill J."/>
            <person name="Bera J."/>
            <person name="Fadrosh D."/>
            <person name="Jin S."/>
            <person name="Johri S."/>
            <person name="Kim M."/>
            <person name="Overton L."/>
            <person name="Reardon M."/>
            <person name="Tsitrin T."/>
            <person name="Vuong H."/>
            <person name="Weaver B."/>
            <person name="Ciecko A."/>
            <person name="Tallon L."/>
            <person name="Jackson J."/>
            <person name="Pai G."/>
            <person name="Aken S.V."/>
            <person name="Utterback T."/>
            <person name="Reidmuller S."/>
            <person name="Feldblyum T."/>
            <person name="Hsiao J."/>
            <person name="Zismann V."/>
            <person name="Iobst S."/>
            <person name="de Vazeille A.R."/>
            <person name="Buell C.R."/>
            <person name="Ying K."/>
            <person name="Li Y."/>
            <person name="Lu T."/>
            <person name="Huang Y."/>
            <person name="Zhao Q."/>
            <person name="Feng Q."/>
            <person name="Zhang L."/>
            <person name="Zhu J."/>
            <person name="Weng Q."/>
            <person name="Mu J."/>
            <person name="Lu Y."/>
            <person name="Fan D."/>
            <person name="Liu Y."/>
            <person name="Guan J."/>
            <person name="Zhang Y."/>
            <person name="Yu S."/>
            <person name="Liu X."/>
            <person name="Zhang Y."/>
            <person name="Hong G."/>
            <person name="Han B."/>
            <person name="Choisne N."/>
            <person name="Demange N."/>
            <person name="Orjeda G."/>
            <person name="Samain S."/>
            <person name="Cattolico L."/>
            <person name="Pelletier E."/>
            <person name="Couloux A."/>
            <person name="Segurens B."/>
            <person name="Wincker P."/>
            <person name="D'Hont A."/>
            <person name="Scarpelli C."/>
            <person name="Weissenbach J."/>
            <person name="Salanoubat M."/>
            <person name="Quetier F."/>
            <person name="Yu Y."/>
            <person name="Kim H.R."/>
            <person name="Rambo T."/>
            <person name="Currie J."/>
            <person name="Collura K."/>
            <person name="Luo M."/>
            <person name="Yang T."/>
            <person name="Ammiraju J.S.S."/>
            <person name="Engler F."/>
            <person name="Soderlund C."/>
            <person name="Wing R.A."/>
            <person name="Palmer L.E."/>
            <person name="de la Bastide M."/>
            <person name="Spiegel L."/>
            <person name="Nascimento L."/>
            <person name="Zutavern T."/>
            <person name="O'Shaughnessy A."/>
            <person name="Dike S."/>
            <person name="Dedhia N."/>
            <person name="Preston R."/>
            <person name="Balija V."/>
            <person name="McCombie W.R."/>
            <person name="Chow T."/>
            <person name="Chen H."/>
            <person name="Chung M."/>
            <person name="Chen C."/>
            <person name="Shaw J."/>
            <person name="Wu H."/>
            <person name="Hsiao K."/>
            <person name="Chao Y."/>
            <person name="Chu M."/>
            <person name="Cheng C."/>
            <person name="Hour A."/>
            <person name="Lee P."/>
            <person name="Lin S."/>
            <person name="Lin Y."/>
            <person name="Liou J."/>
            <person name="Liu S."/>
            <person name="Hsing Y."/>
            <person name="Raghuvanshi S."/>
            <person name="Mohanty A."/>
            <person name="Bharti A.K."/>
            <person name="Gaur A."/>
            <person name="Gupta V."/>
            <person name="Kumar D."/>
            <person name="Ravi V."/>
            <person name="Vij S."/>
            <person name="Kapur A."/>
            <person name="Khurana P."/>
            <person name="Khurana P."/>
            <person name="Khurana J.P."/>
            <person name="Tyagi A.K."/>
            <person name="Gaikwad K."/>
            <person name="Singh A."/>
            <person name="Dalal V."/>
            <person name="Srivastava S."/>
            <person name="Dixit A."/>
            <person name="Pal A.K."/>
            <person name="Ghazi I.A."/>
            <person name="Yadav M."/>
            <person name="Pandit A."/>
            <person name="Bhargava A."/>
            <person name="Sureshbabu K."/>
            <person name="Batra K."/>
            <person name="Sharma T.R."/>
            <person name="Mohapatra T."/>
            <person name="Singh N.K."/>
            <person name="Messing J."/>
            <person name="Nelson A.B."/>
            <person name="Fuks G."/>
            <person name="Kavchok S."/>
            <person name="Keizer G."/>
            <person name="Linton E."/>
            <person name="Llaca V."/>
            <person name="Song R."/>
            <person name="Tanyolac B."/>
            <person name="Young S."/>
            <person name="Ho-Il K."/>
            <person name="Hahn J.H."/>
            <person name="Sangsakoo G."/>
            <person name="Vanavichit A."/>
            <person name="de Mattos Luiz.A.T."/>
            <person name="Zimmer P.D."/>
            <person name="Malone G."/>
            <person name="Dellagostin O."/>
            <person name="de Oliveira A.C."/>
            <person name="Bevan M."/>
            <person name="Bancroft I."/>
            <person name="Minx P."/>
            <person name="Cordum H."/>
            <person name="Wilson R."/>
            <person name="Cheng Z."/>
            <person name="Jin W."/>
            <person name="Jiang J."/>
            <person name="Leong S.A."/>
            <person name="Iwama H."/>
            <person name="Gojobori T."/>
            <person name="Itoh T."/>
            <person name="Niimura Y."/>
            <person name="Fujii Y."/>
            <person name="Habara T."/>
            <person name="Sakai H."/>
            <person name="Sato Y."/>
            <person name="Wilson G."/>
            <person name="Kumar K."/>
            <person name="McCouch S."/>
            <person name="Juretic N."/>
            <person name="Hoen D."/>
            <person name="Wright S."/>
            <person name="Bruskiewich R."/>
            <person name="Bureau T."/>
            <person name="Miyao A."/>
            <person name="Hirochika H."/>
            <person name="Nishikawa T."/>
            <person name="Kadowaki K."/>
            <person name="Sugiura M."/>
            <person name="Burr B."/>
            <person name="Sasaki T."/>
        </authorList>
    </citation>
    <scope>NUCLEOTIDE SEQUENCE [LARGE SCALE GENOMIC DNA]</scope>
    <source>
        <strain evidence="3">cv. Nipponbare</strain>
    </source>
</reference>
<evidence type="ECO:0000256" key="1">
    <source>
        <dbReference type="SAM" id="MobiDB-lite"/>
    </source>
</evidence>
<name>A0A0P0V0R8_ORYSJ</name>
<accession>A0A0P0V0R8</accession>
<dbReference type="PaxDb" id="39947-A0A0P0V0R8"/>